<evidence type="ECO:0000313" key="13">
    <source>
        <dbReference type="Proteomes" id="UP000637695"/>
    </source>
</evidence>
<proteinExistence type="inferred from homology"/>
<name>A0A917KCL5_9BACL</name>
<dbReference type="SMART" id="SM01323">
    <property type="entry name" value="YajC"/>
    <property type="match status" value="1"/>
</dbReference>
<gene>
    <name evidence="12" type="ORF">GCM10010885_14140</name>
</gene>
<dbReference type="GO" id="GO:0005886">
    <property type="term" value="C:plasma membrane"/>
    <property type="evidence" value="ECO:0007669"/>
    <property type="project" value="UniProtKB-SubCell"/>
</dbReference>
<dbReference type="InterPro" id="IPR003849">
    <property type="entry name" value="Preprotein_translocase_YajC"/>
</dbReference>
<keyword evidence="5 11" id="KW-0812">Transmembrane</keyword>
<evidence type="ECO:0000256" key="3">
    <source>
        <dbReference type="ARBA" id="ARBA00022448"/>
    </source>
</evidence>
<feature type="transmembrane region" description="Helical" evidence="11">
    <location>
        <begin position="6"/>
        <end position="23"/>
    </location>
</feature>
<comment type="similarity">
    <text evidence="2">Belongs to the YajC family.</text>
</comment>
<dbReference type="GO" id="GO:0015031">
    <property type="term" value="P:protein transport"/>
    <property type="evidence" value="ECO:0007669"/>
    <property type="project" value="UniProtKB-KW"/>
</dbReference>
<keyword evidence="3" id="KW-0813">Transport</keyword>
<reference evidence="12" key="2">
    <citation type="submission" date="2020-09" db="EMBL/GenBank/DDBJ databases">
        <authorList>
            <person name="Sun Q."/>
            <person name="Ohkuma M."/>
        </authorList>
    </citation>
    <scope>NUCLEOTIDE SEQUENCE</scope>
    <source>
        <strain evidence="12">JCM 18487</strain>
    </source>
</reference>
<organism evidence="12 13">
    <name type="scientific">Alicyclobacillus cellulosilyticus</name>
    <dbReference type="NCBI Taxonomy" id="1003997"/>
    <lineage>
        <taxon>Bacteria</taxon>
        <taxon>Bacillati</taxon>
        <taxon>Bacillota</taxon>
        <taxon>Bacilli</taxon>
        <taxon>Bacillales</taxon>
        <taxon>Alicyclobacillaceae</taxon>
        <taxon>Alicyclobacillus</taxon>
    </lineage>
</organism>
<sequence>MKGAANLVFLIVLLAVFWFLMVLPQRRQQRQRQQLQQQLRPGVRVLTYSGFYGDVERVEGGHVYVRIAPGVVADMDVQAIARIVEAPAPPSGDEAGADGRPVSDRPN</sequence>
<dbReference type="Pfam" id="PF02699">
    <property type="entry name" value="YajC"/>
    <property type="match status" value="1"/>
</dbReference>
<keyword evidence="8" id="KW-0811">Translocation</keyword>
<keyword evidence="4" id="KW-1003">Cell membrane</keyword>
<keyword evidence="13" id="KW-1185">Reference proteome</keyword>
<evidence type="ECO:0000256" key="1">
    <source>
        <dbReference type="ARBA" id="ARBA00004162"/>
    </source>
</evidence>
<evidence type="ECO:0000256" key="6">
    <source>
        <dbReference type="ARBA" id="ARBA00022927"/>
    </source>
</evidence>
<reference evidence="12" key="1">
    <citation type="journal article" date="2014" name="Int. J. Syst. Evol. Microbiol.">
        <title>Complete genome sequence of Corynebacterium casei LMG S-19264T (=DSM 44701T), isolated from a smear-ripened cheese.</title>
        <authorList>
            <consortium name="US DOE Joint Genome Institute (JGI-PGF)"/>
            <person name="Walter F."/>
            <person name="Albersmeier A."/>
            <person name="Kalinowski J."/>
            <person name="Ruckert C."/>
        </authorList>
    </citation>
    <scope>NUCLEOTIDE SEQUENCE</scope>
    <source>
        <strain evidence="12">JCM 18487</strain>
    </source>
</reference>
<evidence type="ECO:0000256" key="9">
    <source>
        <dbReference type="ARBA" id="ARBA00023136"/>
    </source>
</evidence>
<dbReference type="RefSeq" id="WP_188882043.1">
    <property type="nucleotide sequence ID" value="NZ_BMOY01000019.1"/>
</dbReference>
<evidence type="ECO:0000256" key="4">
    <source>
        <dbReference type="ARBA" id="ARBA00022475"/>
    </source>
</evidence>
<evidence type="ECO:0000256" key="11">
    <source>
        <dbReference type="SAM" id="Phobius"/>
    </source>
</evidence>
<evidence type="ECO:0008006" key="14">
    <source>
        <dbReference type="Google" id="ProtNLM"/>
    </source>
</evidence>
<feature type="region of interest" description="Disordered" evidence="10">
    <location>
        <begin position="85"/>
        <end position="107"/>
    </location>
</feature>
<evidence type="ECO:0000256" key="10">
    <source>
        <dbReference type="SAM" id="MobiDB-lite"/>
    </source>
</evidence>
<comment type="caution">
    <text evidence="12">The sequence shown here is derived from an EMBL/GenBank/DDBJ whole genome shotgun (WGS) entry which is preliminary data.</text>
</comment>
<comment type="subcellular location">
    <subcellularLocation>
        <location evidence="1">Cell membrane</location>
        <topology evidence="1">Single-pass membrane protein</topology>
    </subcellularLocation>
</comment>
<dbReference type="Proteomes" id="UP000637695">
    <property type="component" value="Unassembled WGS sequence"/>
</dbReference>
<keyword evidence="6" id="KW-0653">Protein transport</keyword>
<dbReference type="PANTHER" id="PTHR33909">
    <property type="entry name" value="SEC TRANSLOCON ACCESSORY COMPLEX SUBUNIT YAJC"/>
    <property type="match status" value="1"/>
</dbReference>
<keyword evidence="7 11" id="KW-1133">Transmembrane helix</keyword>
<evidence type="ECO:0000256" key="2">
    <source>
        <dbReference type="ARBA" id="ARBA00006742"/>
    </source>
</evidence>
<evidence type="ECO:0000256" key="7">
    <source>
        <dbReference type="ARBA" id="ARBA00022989"/>
    </source>
</evidence>
<dbReference type="PRINTS" id="PR01853">
    <property type="entry name" value="YAJCTRNLCASE"/>
</dbReference>
<protein>
    <recommendedName>
        <fullName evidence="14">Preprotein translocase subunit YajC</fullName>
    </recommendedName>
</protein>
<dbReference type="NCBIfam" id="TIGR00739">
    <property type="entry name" value="yajC"/>
    <property type="match status" value="1"/>
</dbReference>
<accession>A0A917KCL5</accession>
<dbReference type="AlphaFoldDB" id="A0A917KCL5"/>
<evidence type="ECO:0000256" key="8">
    <source>
        <dbReference type="ARBA" id="ARBA00023010"/>
    </source>
</evidence>
<dbReference type="PANTHER" id="PTHR33909:SF1">
    <property type="entry name" value="SEC TRANSLOCON ACCESSORY COMPLEX SUBUNIT YAJC"/>
    <property type="match status" value="1"/>
</dbReference>
<evidence type="ECO:0000313" key="12">
    <source>
        <dbReference type="EMBL" id="GGJ06134.1"/>
    </source>
</evidence>
<keyword evidence="9 11" id="KW-0472">Membrane</keyword>
<dbReference type="EMBL" id="BMOY01000019">
    <property type="protein sequence ID" value="GGJ06134.1"/>
    <property type="molecule type" value="Genomic_DNA"/>
</dbReference>
<evidence type="ECO:0000256" key="5">
    <source>
        <dbReference type="ARBA" id="ARBA00022692"/>
    </source>
</evidence>